<accession>A0AA40ZTZ0</accession>
<comment type="caution">
    <text evidence="5">The sequence shown here is derived from an EMBL/GenBank/DDBJ whole genome shotgun (WGS) entry which is preliminary data.</text>
</comment>
<organism evidence="5 6">
    <name type="scientific">Caecibacteroides pullorum</name>
    <dbReference type="NCBI Taxonomy" id="2725562"/>
    <lineage>
        <taxon>Bacteria</taxon>
        <taxon>Pseudomonadati</taxon>
        <taxon>Bacteroidota</taxon>
        <taxon>Bacteroidia</taxon>
        <taxon>Bacteroidales</taxon>
        <taxon>Bacteroidaceae</taxon>
        <taxon>Caecibacteroides</taxon>
    </lineage>
</organism>
<dbReference type="InterPro" id="IPR003313">
    <property type="entry name" value="AraC-bd"/>
</dbReference>
<dbReference type="RefSeq" id="WP_204972210.1">
    <property type="nucleotide sequence ID" value="NZ_JAAZTS010000015.1"/>
</dbReference>
<evidence type="ECO:0000259" key="4">
    <source>
        <dbReference type="PROSITE" id="PS01124"/>
    </source>
</evidence>
<keyword evidence="1" id="KW-0805">Transcription regulation</keyword>
<dbReference type="GO" id="GO:0003700">
    <property type="term" value="F:DNA-binding transcription factor activity"/>
    <property type="evidence" value="ECO:0007669"/>
    <property type="project" value="InterPro"/>
</dbReference>
<keyword evidence="6" id="KW-1185">Reference proteome</keyword>
<feature type="domain" description="HTH araC/xylS-type" evidence="4">
    <location>
        <begin position="198"/>
        <end position="296"/>
    </location>
</feature>
<dbReference type="InterPro" id="IPR018060">
    <property type="entry name" value="HTH_AraC"/>
</dbReference>
<dbReference type="GO" id="GO:0043565">
    <property type="term" value="F:sequence-specific DNA binding"/>
    <property type="evidence" value="ECO:0007669"/>
    <property type="project" value="InterPro"/>
</dbReference>
<evidence type="ECO:0000313" key="6">
    <source>
        <dbReference type="Proteomes" id="UP000698924"/>
    </source>
</evidence>
<evidence type="ECO:0000256" key="2">
    <source>
        <dbReference type="ARBA" id="ARBA00023125"/>
    </source>
</evidence>
<gene>
    <name evidence="5" type="ORF">H6D15_10190</name>
</gene>
<evidence type="ECO:0000256" key="1">
    <source>
        <dbReference type="ARBA" id="ARBA00023015"/>
    </source>
</evidence>
<dbReference type="Pfam" id="PF12833">
    <property type="entry name" value="HTH_18"/>
    <property type="match status" value="1"/>
</dbReference>
<sequence length="306" mass="35472">MEKIIEHIGIETLKRYGGQNCCLDDYLFVTDRLENILAGGKTIKMEVLLMIYCMEGEVKLELNNQTCHLKADDLLVSLPNMLIGEVLASPSYKVKIIGLSNRFIQRLTQTEKYTWKSFHYLHRNPVKHFDEENKELFNQYLGLIERKLTLCEDPYQKEILLYLSSAFFVELVAAISQQTVVSNEDMRTLVNRPDFIFKRFMETMAADSGRHRTLEYYADLFCYSPKYLSRIIKRISGKNALTLIHENAIEHIIRELKHSSKSIKEIAADFEFSNVSFFAQYVKKHLGVTPSEFRSNVKADKEVSAS</sequence>
<dbReference type="PANTHER" id="PTHR43280">
    <property type="entry name" value="ARAC-FAMILY TRANSCRIPTIONAL REGULATOR"/>
    <property type="match status" value="1"/>
</dbReference>
<dbReference type="SMART" id="SM00342">
    <property type="entry name" value="HTH_ARAC"/>
    <property type="match status" value="1"/>
</dbReference>
<dbReference type="PROSITE" id="PS01124">
    <property type="entry name" value="HTH_ARAC_FAMILY_2"/>
    <property type="match status" value="1"/>
</dbReference>
<dbReference type="PANTHER" id="PTHR43280:SF32">
    <property type="entry name" value="TRANSCRIPTIONAL REGULATORY PROTEIN"/>
    <property type="match status" value="1"/>
</dbReference>
<evidence type="ECO:0000256" key="3">
    <source>
        <dbReference type="ARBA" id="ARBA00023163"/>
    </source>
</evidence>
<dbReference type="Pfam" id="PF02311">
    <property type="entry name" value="AraC_binding"/>
    <property type="match status" value="1"/>
</dbReference>
<dbReference type="Gene3D" id="1.10.10.60">
    <property type="entry name" value="Homeodomain-like"/>
    <property type="match status" value="1"/>
</dbReference>
<dbReference type="EMBL" id="JACJMO010000015">
    <property type="protein sequence ID" value="MBM6857963.1"/>
    <property type="molecule type" value="Genomic_DNA"/>
</dbReference>
<dbReference type="SUPFAM" id="SSF46689">
    <property type="entry name" value="Homeodomain-like"/>
    <property type="match status" value="1"/>
</dbReference>
<reference evidence="5 6" key="1">
    <citation type="journal article" date="2021" name="Sci. Rep.">
        <title>The distribution of antibiotic resistance genes in chicken gut microbiota commensals.</title>
        <authorList>
            <person name="Juricova H."/>
            <person name="Matiasovicova J."/>
            <person name="Kubasova T."/>
            <person name="Cejkova D."/>
            <person name="Rychlik I."/>
        </authorList>
    </citation>
    <scope>NUCLEOTIDE SEQUENCE [LARGE SCALE GENOMIC DNA]</scope>
    <source>
        <strain evidence="5 6">An421</strain>
    </source>
</reference>
<dbReference type="InterPro" id="IPR009057">
    <property type="entry name" value="Homeodomain-like_sf"/>
</dbReference>
<keyword evidence="3" id="KW-0804">Transcription</keyword>
<protein>
    <submittedName>
        <fullName evidence="5">AraC family transcriptional regulator</fullName>
    </submittedName>
</protein>
<dbReference type="Proteomes" id="UP000698924">
    <property type="component" value="Unassembled WGS sequence"/>
</dbReference>
<proteinExistence type="predicted"/>
<name>A0AA40ZTZ0_9BACT</name>
<evidence type="ECO:0000313" key="5">
    <source>
        <dbReference type="EMBL" id="MBM6857963.1"/>
    </source>
</evidence>
<dbReference type="AlphaFoldDB" id="A0AA40ZTZ0"/>
<keyword evidence="2" id="KW-0238">DNA-binding</keyword>